<reference evidence="2 3" key="1">
    <citation type="submission" date="2019-09" db="EMBL/GenBank/DDBJ databases">
        <title>Genome sequencing of Ng87 strain.</title>
        <authorList>
            <person name="Karasev E.S."/>
            <person name="Andronov E."/>
        </authorList>
    </citation>
    <scope>NUCLEOTIDE SEQUENCE [LARGE SCALE GENOMIC DNA]</scope>
    <source>
        <strain evidence="2 3">Ng87</strain>
    </source>
</reference>
<comment type="caution">
    <text evidence="2">The sequence shown here is derived from an EMBL/GenBank/DDBJ whole genome shotgun (WGS) entry which is preliminary data.</text>
</comment>
<sequence>MSEPQKPISIEDAISPAPTEAADDLHAWQVKKLAERKKSADDGRFASAETVRAVIRKFIPNG</sequence>
<organism evidence="2 3">
    <name type="scientific">Neorhizobium galegae</name>
    <name type="common">Rhizobium galegae</name>
    <dbReference type="NCBI Taxonomy" id="399"/>
    <lineage>
        <taxon>Bacteria</taxon>
        <taxon>Pseudomonadati</taxon>
        <taxon>Pseudomonadota</taxon>
        <taxon>Alphaproteobacteria</taxon>
        <taxon>Hyphomicrobiales</taxon>
        <taxon>Rhizobiaceae</taxon>
        <taxon>Rhizobium/Agrobacterium group</taxon>
        <taxon>Neorhizobium</taxon>
    </lineage>
</organism>
<evidence type="ECO:0000313" key="3">
    <source>
        <dbReference type="Proteomes" id="UP000386575"/>
    </source>
</evidence>
<dbReference type="RefSeq" id="WP_038584365.1">
    <property type="nucleotide sequence ID" value="NZ_VZUL01000002.1"/>
</dbReference>
<feature type="region of interest" description="Disordered" evidence="1">
    <location>
        <begin position="1"/>
        <end position="21"/>
    </location>
</feature>
<evidence type="ECO:0000313" key="2">
    <source>
        <dbReference type="EMBL" id="KAB1085597.1"/>
    </source>
</evidence>
<protein>
    <submittedName>
        <fullName evidence="2">Uncharacterized protein</fullName>
    </submittedName>
</protein>
<dbReference type="GeneID" id="24259038"/>
<gene>
    <name evidence="2" type="ORF">F4V91_03590</name>
</gene>
<evidence type="ECO:0000256" key="1">
    <source>
        <dbReference type="SAM" id="MobiDB-lite"/>
    </source>
</evidence>
<name>A0A6A1TRV9_NEOGA</name>
<dbReference type="EMBL" id="VZUL01000002">
    <property type="protein sequence ID" value="KAB1085597.1"/>
    <property type="molecule type" value="Genomic_DNA"/>
</dbReference>
<dbReference type="AlphaFoldDB" id="A0A6A1TRV9"/>
<proteinExistence type="predicted"/>
<accession>A0A6A1TRV9</accession>
<dbReference type="Proteomes" id="UP000386575">
    <property type="component" value="Unassembled WGS sequence"/>
</dbReference>